<feature type="compositionally biased region" description="Basic and acidic residues" evidence="1">
    <location>
        <begin position="132"/>
        <end position="141"/>
    </location>
</feature>
<evidence type="ECO:0000256" key="1">
    <source>
        <dbReference type="SAM" id="MobiDB-lite"/>
    </source>
</evidence>
<name>A0A5B6ZYC3_DAVIN</name>
<dbReference type="PANTHER" id="PTHR33871:SF1">
    <property type="entry name" value="OS05G0503100 PROTEIN"/>
    <property type="match status" value="1"/>
</dbReference>
<organism evidence="2">
    <name type="scientific">Davidia involucrata</name>
    <name type="common">Dove tree</name>
    <dbReference type="NCBI Taxonomy" id="16924"/>
    <lineage>
        <taxon>Eukaryota</taxon>
        <taxon>Viridiplantae</taxon>
        <taxon>Streptophyta</taxon>
        <taxon>Embryophyta</taxon>
        <taxon>Tracheophyta</taxon>
        <taxon>Spermatophyta</taxon>
        <taxon>Magnoliopsida</taxon>
        <taxon>eudicotyledons</taxon>
        <taxon>Gunneridae</taxon>
        <taxon>Pentapetalae</taxon>
        <taxon>asterids</taxon>
        <taxon>Cornales</taxon>
        <taxon>Nyssaceae</taxon>
        <taxon>Davidia</taxon>
    </lineage>
</organism>
<feature type="compositionally biased region" description="Basic and acidic residues" evidence="1">
    <location>
        <begin position="180"/>
        <end position="195"/>
    </location>
</feature>
<accession>A0A5B6ZYC3</accession>
<feature type="region of interest" description="Disordered" evidence="1">
    <location>
        <begin position="1"/>
        <end position="263"/>
    </location>
</feature>
<protein>
    <submittedName>
        <fullName evidence="2">Putative serine/arginine repetitive matrix protein 1-like isoform X1</fullName>
    </submittedName>
</protein>
<dbReference type="AlphaFoldDB" id="A0A5B6ZYC3"/>
<dbReference type="EMBL" id="GHES01017204">
    <property type="protein sequence ID" value="MPA47763.1"/>
    <property type="molecule type" value="Transcribed_RNA"/>
</dbReference>
<feature type="compositionally biased region" description="Basic and acidic residues" evidence="1">
    <location>
        <begin position="240"/>
        <end position="255"/>
    </location>
</feature>
<reference evidence="2" key="1">
    <citation type="submission" date="2019-08" db="EMBL/GenBank/DDBJ databases">
        <title>Reference gene set and small RNA set construction with multiple tissues from Davidia involucrata Baill.</title>
        <authorList>
            <person name="Yang H."/>
            <person name="Zhou C."/>
            <person name="Li G."/>
            <person name="Wang J."/>
            <person name="Gao P."/>
            <person name="Wang M."/>
            <person name="Wang R."/>
            <person name="Zhao Y."/>
        </authorList>
    </citation>
    <scope>NUCLEOTIDE SEQUENCE</scope>
    <source>
        <tissue evidence="2">Mixed with DoveR01_LX</tissue>
    </source>
</reference>
<proteinExistence type="predicted"/>
<evidence type="ECO:0000313" key="2">
    <source>
        <dbReference type="EMBL" id="MPA47763.1"/>
    </source>
</evidence>
<dbReference type="PANTHER" id="PTHR33871">
    <property type="entry name" value="OS05G0503100 PROTEIN-RELATED"/>
    <property type="match status" value="1"/>
</dbReference>
<sequence>MGCCPSKASKAPSAPHNFRHSSAARSDTSRDGDIKPSRAPPPPSFEEETVKEVLSETPTLKPTVPKIEEEEKKNIVKLALQKIQEEDDEDNVDKKSPMVATEEISEVSEICSLSERVTTTTVTEKSDDDDGEVRQRVDRPPVRIRNRSFSGDFSVKRDRMVGKSPVGRSEPSPGRVRSVPGRERRGLLTEGKMRGSGDSSGRRSRSPATRTDGGAERPGLGRSLSARRTGKSPGRVGSELPERVRRVGETNREVKWPPTTNESLENPLVSLECFIFL</sequence>
<feature type="compositionally biased region" description="Basic and acidic residues" evidence="1">
    <location>
        <begin position="27"/>
        <end position="36"/>
    </location>
</feature>
<gene>
    <name evidence="2" type="ORF">Din_017204</name>
</gene>